<proteinExistence type="predicted"/>
<evidence type="ECO:0000313" key="2">
    <source>
        <dbReference type="Proteomes" id="UP001596087"/>
    </source>
</evidence>
<reference evidence="2" key="1">
    <citation type="journal article" date="2019" name="Int. J. Syst. Evol. Microbiol.">
        <title>The Global Catalogue of Microorganisms (GCM) 10K type strain sequencing project: providing services to taxonomists for standard genome sequencing and annotation.</title>
        <authorList>
            <consortium name="The Broad Institute Genomics Platform"/>
            <consortium name="The Broad Institute Genome Sequencing Center for Infectious Disease"/>
            <person name="Wu L."/>
            <person name="Ma J."/>
        </authorList>
    </citation>
    <scope>NUCLEOTIDE SEQUENCE [LARGE SCALE GENOMIC DNA]</scope>
    <source>
        <strain evidence="2">DFY41</strain>
    </source>
</reference>
<dbReference type="RefSeq" id="WP_378585598.1">
    <property type="nucleotide sequence ID" value="NZ_JBHSKD010000002.1"/>
</dbReference>
<evidence type="ECO:0000313" key="1">
    <source>
        <dbReference type="EMBL" id="MFC5175205.1"/>
    </source>
</evidence>
<gene>
    <name evidence="1" type="ORF">ACFPGP_00895</name>
</gene>
<sequence length="121" mass="13128">MNTHPLATTVATAVADRCSDRLGACLDDTVRLRALVPGGPIEEHGRDAVLSRFHDWFGGYDTVVLADAAGDEVGDRVLVHYKLLLDPDADARVLTQTLVCTLWDGLVGRIDLVCSGFRRLP</sequence>
<organism evidence="1 2">
    <name type="scientific">Nocardioides taihuensis</name>
    <dbReference type="NCBI Taxonomy" id="1835606"/>
    <lineage>
        <taxon>Bacteria</taxon>
        <taxon>Bacillati</taxon>
        <taxon>Actinomycetota</taxon>
        <taxon>Actinomycetes</taxon>
        <taxon>Propionibacteriales</taxon>
        <taxon>Nocardioidaceae</taxon>
        <taxon>Nocardioides</taxon>
    </lineage>
</organism>
<keyword evidence="2" id="KW-1185">Reference proteome</keyword>
<name>A0ABW0BDE3_9ACTN</name>
<protein>
    <recommendedName>
        <fullName evidence="3">Nuclear transport factor 2 family protein</fullName>
    </recommendedName>
</protein>
<dbReference type="Proteomes" id="UP001596087">
    <property type="component" value="Unassembled WGS sequence"/>
</dbReference>
<comment type="caution">
    <text evidence="1">The sequence shown here is derived from an EMBL/GenBank/DDBJ whole genome shotgun (WGS) entry which is preliminary data.</text>
</comment>
<dbReference type="SUPFAM" id="SSF54427">
    <property type="entry name" value="NTF2-like"/>
    <property type="match status" value="1"/>
</dbReference>
<dbReference type="Gene3D" id="3.10.450.50">
    <property type="match status" value="1"/>
</dbReference>
<accession>A0ABW0BDE3</accession>
<dbReference type="EMBL" id="JBHSKD010000002">
    <property type="protein sequence ID" value="MFC5175205.1"/>
    <property type="molecule type" value="Genomic_DNA"/>
</dbReference>
<dbReference type="InterPro" id="IPR032710">
    <property type="entry name" value="NTF2-like_dom_sf"/>
</dbReference>
<evidence type="ECO:0008006" key="3">
    <source>
        <dbReference type="Google" id="ProtNLM"/>
    </source>
</evidence>